<gene>
    <name evidence="1" type="ORF">OnM2_011021</name>
</gene>
<evidence type="ECO:0000313" key="2">
    <source>
        <dbReference type="Proteomes" id="UP000286134"/>
    </source>
</evidence>
<sequence>MRTEGGKLVRILGIYAPNEEAHSVEFFRQLINRSLKGYHIIHGNMNKCEAAIDRNPLRLEDLRAVEAFQQTFENNGFKDGRRISYPR</sequence>
<dbReference type="EMBL" id="MCFK01001198">
    <property type="protein sequence ID" value="RKF65171.1"/>
    <property type="molecule type" value="Genomic_DNA"/>
</dbReference>
<dbReference type="InterPro" id="IPR036691">
    <property type="entry name" value="Endo/exonu/phosph_ase_sf"/>
</dbReference>
<reference evidence="1 2" key="1">
    <citation type="journal article" date="2018" name="BMC Genomics">
        <title>Comparative genome analyses reveal sequence features reflecting distinct modes of host-adaptation between dicot and monocot powdery mildew.</title>
        <authorList>
            <person name="Wu Y."/>
            <person name="Ma X."/>
            <person name="Pan Z."/>
            <person name="Kale S.D."/>
            <person name="Song Y."/>
            <person name="King H."/>
            <person name="Zhang Q."/>
            <person name="Presley C."/>
            <person name="Deng X."/>
            <person name="Wei C.I."/>
            <person name="Xiao S."/>
        </authorList>
    </citation>
    <scope>NUCLEOTIDE SEQUENCE [LARGE SCALE GENOMIC DNA]</scope>
    <source>
        <strain evidence="1">UMSG2</strain>
    </source>
</reference>
<protein>
    <submittedName>
        <fullName evidence="1">Uncharacterized protein</fullName>
    </submittedName>
</protein>
<name>A0A420I676_9PEZI</name>
<proteinExistence type="predicted"/>
<dbReference type="Gene3D" id="3.60.10.10">
    <property type="entry name" value="Endonuclease/exonuclease/phosphatase"/>
    <property type="match status" value="1"/>
</dbReference>
<dbReference type="AlphaFoldDB" id="A0A420I676"/>
<comment type="caution">
    <text evidence="1">The sequence shown here is derived from an EMBL/GenBank/DDBJ whole genome shotgun (WGS) entry which is preliminary data.</text>
</comment>
<organism evidence="1 2">
    <name type="scientific">Erysiphe neolycopersici</name>
    <dbReference type="NCBI Taxonomy" id="212602"/>
    <lineage>
        <taxon>Eukaryota</taxon>
        <taxon>Fungi</taxon>
        <taxon>Dikarya</taxon>
        <taxon>Ascomycota</taxon>
        <taxon>Pezizomycotina</taxon>
        <taxon>Leotiomycetes</taxon>
        <taxon>Erysiphales</taxon>
        <taxon>Erysiphaceae</taxon>
        <taxon>Erysiphe</taxon>
    </lineage>
</organism>
<accession>A0A420I676</accession>
<dbReference type="OrthoDB" id="2799478at2759"/>
<dbReference type="Proteomes" id="UP000286134">
    <property type="component" value="Unassembled WGS sequence"/>
</dbReference>
<keyword evidence="2" id="KW-1185">Reference proteome</keyword>
<evidence type="ECO:0000313" key="1">
    <source>
        <dbReference type="EMBL" id="RKF65171.1"/>
    </source>
</evidence>